<proteinExistence type="predicted"/>
<dbReference type="Proteomes" id="UP000289738">
    <property type="component" value="Chromosome A02"/>
</dbReference>
<keyword evidence="6" id="KW-1185">Reference proteome</keyword>
<accession>A0A445EEM2</accession>
<dbReference type="AlphaFoldDB" id="A0A445EEM2"/>
<keyword evidence="4" id="KW-0539">Nucleus</keyword>
<dbReference type="InterPro" id="IPR036638">
    <property type="entry name" value="HLH_DNA-bd_sf"/>
</dbReference>
<sequence>MEENSLTETCWFNILANDLLRWQLDGAFSGDYYDSTSPDGGASSAVSMDIVSDQNSMKQINERLFALRTAVPNVTKHWQQQETMILNRIFPLLSDLRRRDPITFSLIPRLLLPQ</sequence>
<name>A0A445EEM2_ARAHY</name>
<dbReference type="STRING" id="3818.A0A445EEM2"/>
<organism evidence="5 6">
    <name type="scientific">Arachis hypogaea</name>
    <name type="common">Peanut</name>
    <dbReference type="NCBI Taxonomy" id="3818"/>
    <lineage>
        <taxon>Eukaryota</taxon>
        <taxon>Viridiplantae</taxon>
        <taxon>Streptophyta</taxon>
        <taxon>Embryophyta</taxon>
        <taxon>Tracheophyta</taxon>
        <taxon>Spermatophyta</taxon>
        <taxon>Magnoliopsida</taxon>
        <taxon>eudicotyledons</taxon>
        <taxon>Gunneridae</taxon>
        <taxon>Pentapetalae</taxon>
        <taxon>rosids</taxon>
        <taxon>fabids</taxon>
        <taxon>Fabales</taxon>
        <taxon>Fabaceae</taxon>
        <taxon>Papilionoideae</taxon>
        <taxon>50 kb inversion clade</taxon>
        <taxon>dalbergioids sensu lato</taxon>
        <taxon>Dalbergieae</taxon>
        <taxon>Pterocarpus clade</taxon>
        <taxon>Arachis</taxon>
    </lineage>
</organism>
<dbReference type="GO" id="GO:0046983">
    <property type="term" value="F:protein dimerization activity"/>
    <property type="evidence" value="ECO:0007669"/>
    <property type="project" value="InterPro"/>
</dbReference>
<evidence type="ECO:0000313" key="5">
    <source>
        <dbReference type="EMBL" id="RYR73878.1"/>
    </source>
</evidence>
<evidence type="ECO:0000256" key="2">
    <source>
        <dbReference type="ARBA" id="ARBA00023015"/>
    </source>
</evidence>
<comment type="caution">
    <text evidence="5">The sequence shown here is derived from an EMBL/GenBank/DDBJ whole genome shotgun (WGS) entry which is preliminary data.</text>
</comment>
<protein>
    <submittedName>
        <fullName evidence="5">Uncharacterized protein</fullName>
    </submittedName>
</protein>
<keyword evidence="3" id="KW-0804">Transcription</keyword>
<evidence type="ECO:0000256" key="1">
    <source>
        <dbReference type="ARBA" id="ARBA00004123"/>
    </source>
</evidence>
<comment type="subcellular location">
    <subcellularLocation>
        <location evidence="1">Nucleus</location>
    </subcellularLocation>
</comment>
<dbReference type="EMBL" id="SDMP01000002">
    <property type="protein sequence ID" value="RYR73878.1"/>
    <property type="molecule type" value="Genomic_DNA"/>
</dbReference>
<evidence type="ECO:0000313" key="6">
    <source>
        <dbReference type="Proteomes" id="UP000289738"/>
    </source>
</evidence>
<keyword evidence="2" id="KW-0805">Transcription regulation</keyword>
<reference evidence="5 6" key="1">
    <citation type="submission" date="2019-01" db="EMBL/GenBank/DDBJ databases">
        <title>Sequencing of cultivated peanut Arachis hypogaea provides insights into genome evolution and oil improvement.</title>
        <authorList>
            <person name="Chen X."/>
        </authorList>
    </citation>
    <scope>NUCLEOTIDE SEQUENCE [LARGE SCALE GENOMIC DNA]</scope>
    <source>
        <strain evidence="6">cv. Fuhuasheng</strain>
        <tissue evidence="5">Leaves</tissue>
    </source>
</reference>
<evidence type="ECO:0000256" key="3">
    <source>
        <dbReference type="ARBA" id="ARBA00023163"/>
    </source>
</evidence>
<dbReference type="SUPFAM" id="SSF47459">
    <property type="entry name" value="HLH, helix-loop-helix DNA-binding domain"/>
    <property type="match status" value="1"/>
</dbReference>
<dbReference type="GO" id="GO:0005634">
    <property type="term" value="C:nucleus"/>
    <property type="evidence" value="ECO:0007669"/>
    <property type="project" value="UniProtKB-SubCell"/>
</dbReference>
<evidence type="ECO:0000256" key="4">
    <source>
        <dbReference type="ARBA" id="ARBA00023242"/>
    </source>
</evidence>
<gene>
    <name evidence="5" type="ORF">Ahy_A02g008432</name>
</gene>